<dbReference type="RefSeq" id="WP_132325740.1">
    <property type="nucleotide sequence ID" value="NZ_FWZT01000034.1"/>
</dbReference>
<feature type="region of interest" description="Disordered" evidence="1">
    <location>
        <begin position="64"/>
        <end position="107"/>
    </location>
</feature>
<dbReference type="EMBL" id="FWZT01000034">
    <property type="protein sequence ID" value="SMF80083.1"/>
    <property type="molecule type" value="Genomic_DNA"/>
</dbReference>
<dbReference type="OrthoDB" id="5291937at2"/>
<accession>A0A1Y6CV14</accession>
<evidence type="ECO:0008006" key="4">
    <source>
        <dbReference type="Google" id="ProtNLM"/>
    </source>
</evidence>
<dbReference type="AlphaFoldDB" id="A0A1Y6CV14"/>
<feature type="compositionally biased region" description="Acidic residues" evidence="1">
    <location>
        <begin position="64"/>
        <end position="91"/>
    </location>
</feature>
<protein>
    <recommendedName>
        <fullName evidence="4">DUF4360 domain-containing protein</fullName>
    </recommendedName>
</protein>
<reference evidence="3" key="1">
    <citation type="submission" date="2017-04" db="EMBL/GenBank/DDBJ databases">
        <authorList>
            <person name="Varghese N."/>
            <person name="Submissions S."/>
        </authorList>
    </citation>
    <scope>NUCLEOTIDE SEQUENCE [LARGE SCALE GENOMIC DNA]</scope>
    <source>
        <strain evidence="3">RKEM611</strain>
    </source>
</reference>
<sequence>MLRYLFLAILIISCSPEKTKQDLQNTSEVVEDLNSLDTGTVEDPIDKGVIEEPDLIIDDQLGDEQGQEQDLSNDDDADLNEDPYEDVDDQDPTQGNDPGQNGIMNGVSIDSITFEGDGCPAGSTLVNLAEDGMAFDVVYSEFIVEKVQGEQGQLRDCEVSLTLKYPQGWSFTLLNTAYRGAVFLEEGVSAQILASYGTNGSNFGSAELVIPGPIDESYTAPFDWQDSFKSSCDGTEELVIHTEIGLNGGLDREGFFTVDSLTGQLESTTEILWSRCDDSSQSD</sequence>
<dbReference type="PANTHER" id="PTHR38847">
    <property type="match status" value="1"/>
</dbReference>
<dbReference type="Pfam" id="PF14273">
    <property type="entry name" value="DUF4360"/>
    <property type="match status" value="1"/>
</dbReference>
<dbReference type="Proteomes" id="UP000192907">
    <property type="component" value="Unassembled WGS sequence"/>
</dbReference>
<evidence type="ECO:0000313" key="2">
    <source>
        <dbReference type="EMBL" id="SMF80083.1"/>
    </source>
</evidence>
<proteinExistence type="predicted"/>
<feature type="compositionally biased region" description="Polar residues" evidence="1">
    <location>
        <begin position="92"/>
        <end position="107"/>
    </location>
</feature>
<dbReference type="InterPro" id="IPR025649">
    <property type="entry name" value="DUF4360"/>
</dbReference>
<evidence type="ECO:0000256" key="1">
    <source>
        <dbReference type="SAM" id="MobiDB-lite"/>
    </source>
</evidence>
<organism evidence="2 3">
    <name type="scientific">Pseudobacteriovorax antillogorgiicola</name>
    <dbReference type="NCBI Taxonomy" id="1513793"/>
    <lineage>
        <taxon>Bacteria</taxon>
        <taxon>Pseudomonadati</taxon>
        <taxon>Bdellovibrionota</taxon>
        <taxon>Oligoflexia</taxon>
        <taxon>Oligoflexales</taxon>
        <taxon>Pseudobacteriovoracaceae</taxon>
        <taxon>Pseudobacteriovorax</taxon>
    </lineage>
</organism>
<keyword evidence="3" id="KW-1185">Reference proteome</keyword>
<evidence type="ECO:0000313" key="3">
    <source>
        <dbReference type="Proteomes" id="UP000192907"/>
    </source>
</evidence>
<dbReference type="STRING" id="1513793.SAMN06296036_13450"/>
<gene>
    <name evidence="2" type="ORF">SAMN06296036_13450</name>
</gene>
<name>A0A1Y6CV14_9BACT</name>
<dbReference type="PANTHER" id="PTHR38847:SF1">
    <property type="entry name" value="PSEUDOURIDINE SYNTHASE RSUA_RLUA-LIKE DOMAIN-CONTAINING PROTEIN"/>
    <property type="match status" value="1"/>
</dbReference>